<keyword evidence="3 6" id="KW-0479">Metal-binding</keyword>
<dbReference type="PROSITE" id="PS51007">
    <property type="entry name" value="CYTC"/>
    <property type="match status" value="2"/>
</dbReference>
<keyword evidence="4" id="KW-0249">Electron transport</keyword>
<protein>
    <submittedName>
        <fullName evidence="10">Cytochrome c5</fullName>
    </submittedName>
</protein>
<dbReference type="InterPro" id="IPR036909">
    <property type="entry name" value="Cyt_c-like_dom_sf"/>
</dbReference>
<feature type="region of interest" description="Disordered" evidence="7">
    <location>
        <begin position="173"/>
        <end position="225"/>
    </location>
</feature>
<dbReference type="InterPro" id="IPR009056">
    <property type="entry name" value="Cyt_c-like_dom"/>
</dbReference>
<evidence type="ECO:0000313" key="10">
    <source>
        <dbReference type="EMBL" id="SEA39400.1"/>
    </source>
</evidence>
<proteinExistence type="predicted"/>
<dbReference type="Gene3D" id="1.10.760.10">
    <property type="entry name" value="Cytochrome c-like domain"/>
    <property type="match status" value="2"/>
</dbReference>
<keyword evidence="8" id="KW-0472">Membrane</keyword>
<evidence type="ECO:0000256" key="7">
    <source>
        <dbReference type="SAM" id="MobiDB-lite"/>
    </source>
</evidence>
<keyword evidence="11" id="KW-1185">Reference proteome</keyword>
<keyword evidence="8" id="KW-1133">Transmembrane helix</keyword>
<keyword evidence="5 6" id="KW-0408">Iron</keyword>
<reference evidence="10 11" key="1">
    <citation type="submission" date="2016-10" db="EMBL/GenBank/DDBJ databases">
        <authorList>
            <person name="de Groot N.N."/>
        </authorList>
    </citation>
    <scope>NUCLEOTIDE SEQUENCE [LARGE SCALE GENOMIC DNA]</scope>
    <source>
        <strain evidence="10 11">DSM 21228</strain>
    </source>
</reference>
<dbReference type="Proteomes" id="UP000199397">
    <property type="component" value="Unassembled WGS sequence"/>
</dbReference>
<keyword evidence="8" id="KW-0812">Transmembrane</keyword>
<feature type="domain" description="Cytochrome c" evidence="9">
    <location>
        <begin position="237"/>
        <end position="317"/>
    </location>
</feature>
<dbReference type="GO" id="GO:0009055">
    <property type="term" value="F:electron transfer activity"/>
    <property type="evidence" value="ECO:0007669"/>
    <property type="project" value="InterPro"/>
</dbReference>
<dbReference type="GO" id="GO:0020037">
    <property type="term" value="F:heme binding"/>
    <property type="evidence" value="ECO:0007669"/>
    <property type="project" value="InterPro"/>
</dbReference>
<dbReference type="PRINTS" id="PR00607">
    <property type="entry name" value="CYTCHROMECIE"/>
</dbReference>
<evidence type="ECO:0000256" key="4">
    <source>
        <dbReference type="ARBA" id="ARBA00022982"/>
    </source>
</evidence>
<dbReference type="RefSeq" id="WP_245706946.1">
    <property type="nucleotide sequence ID" value="NZ_FNQP01000007.1"/>
</dbReference>
<gene>
    <name evidence="10" type="ORF">SAMN05660964_01483</name>
</gene>
<feature type="transmembrane region" description="Helical" evidence="8">
    <location>
        <begin position="14"/>
        <end position="34"/>
    </location>
</feature>
<keyword evidence="1" id="KW-0813">Transport</keyword>
<evidence type="ECO:0000256" key="8">
    <source>
        <dbReference type="SAM" id="Phobius"/>
    </source>
</evidence>
<sequence length="318" mass="31560">MAHYTPKDPMAKPMLIGGLVLIGATVAVLVSNLFSTIEKNSIKGEIDTTAQVAAADANLAPIGKVNAVDKSIVKEARSGEAVYTAVCTSCHAAGVLGAPKLDDKAAWAPRVANGLDGLMKNAINGLNSMPARGGDPSITDEELSNAIVYMTGKAGHDLSSQVKAPAAAQAAPATTDAAPAAPATTDAAPAAPATTDAAPAAQAAAPTPEVVPATEQAPTAAQAAAPAATEAAPAAQAAAIDGEKIYKGICFSCHDVGVAGSPKFGDKAAWDPRIATGMETLYGSSLNGKGAMPAKGGNPALSDAEVKAAVDYMVSHAK</sequence>
<evidence type="ECO:0000256" key="1">
    <source>
        <dbReference type="ARBA" id="ARBA00022448"/>
    </source>
</evidence>
<evidence type="ECO:0000256" key="6">
    <source>
        <dbReference type="PROSITE-ProRule" id="PRU00433"/>
    </source>
</evidence>
<dbReference type="PANTHER" id="PTHR40942:SF4">
    <property type="entry name" value="CYTOCHROME C5"/>
    <property type="match status" value="1"/>
</dbReference>
<keyword evidence="2 6" id="KW-0349">Heme</keyword>
<dbReference type="AlphaFoldDB" id="A0A1H4AU32"/>
<evidence type="ECO:0000259" key="9">
    <source>
        <dbReference type="PROSITE" id="PS51007"/>
    </source>
</evidence>
<name>A0A1H4AU32_9GAMM</name>
<dbReference type="Pfam" id="PF13442">
    <property type="entry name" value="Cytochrome_CBB3"/>
    <property type="match status" value="2"/>
</dbReference>
<evidence type="ECO:0000256" key="2">
    <source>
        <dbReference type="ARBA" id="ARBA00022617"/>
    </source>
</evidence>
<dbReference type="GO" id="GO:0005506">
    <property type="term" value="F:iron ion binding"/>
    <property type="evidence" value="ECO:0007669"/>
    <property type="project" value="InterPro"/>
</dbReference>
<dbReference type="SUPFAM" id="SSF46626">
    <property type="entry name" value="Cytochrome c"/>
    <property type="match status" value="2"/>
</dbReference>
<evidence type="ECO:0000256" key="3">
    <source>
        <dbReference type="ARBA" id="ARBA00022723"/>
    </source>
</evidence>
<evidence type="ECO:0000313" key="11">
    <source>
        <dbReference type="Proteomes" id="UP000199397"/>
    </source>
</evidence>
<accession>A0A1H4AU32</accession>
<evidence type="ECO:0000256" key="5">
    <source>
        <dbReference type="ARBA" id="ARBA00023004"/>
    </source>
</evidence>
<organism evidence="10 11">
    <name type="scientific">Thiothrix caldifontis</name>
    <dbReference type="NCBI Taxonomy" id="525918"/>
    <lineage>
        <taxon>Bacteria</taxon>
        <taxon>Pseudomonadati</taxon>
        <taxon>Pseudomonadota</taxon>
        <taxon>Gammaproteobacteria</taxon>
        <taxon>Thiotrichales</taxon>
        <taxon>Thiotrichaceae</taxon>
        <taxon>Thiothrix</taxon>
    </lineage>
</organism>
<dbReference type="PANTHER" id="PTHR40942">
    <property type="match status" value="1"/>
</dbReference>
<feature type="domain" description="Cytochrome c" evidence="9">
    <location>
        <begin position="74"/>
        <end position="154"/>
    </location>
</feature>
<dbReference type="InterPro" id="IPR002323">
    <property type="entry name" value="Cyt_CIE"/>
</dbReference>
<dbReference type="EMBL" id="FNQP01000007">
    <property type="protein sequence ID" value="SEA39400.1"/>
    <property type="molecule type" value="Genomic_DNA"/>
</dbReference>
<dbReference type="STRING" id="525918.SAMN05660964_01483"/>